<proteinExistence type="predicted"/>
<evidence type="ECO:0000313" key="3">
    <source>
        <dbReference type="Proteomes" id="UP000007502"/>
    </source>
</evidence>
<name>F1D1C5_9CAUD</name>
<reference evidence="2 3" key="1">
    <citation type="journal article" date="2011" name="MBio">
        <title>Evidence of a dominant lineage of Vibrio cholerae-specific lytic bacteriophages shed by cholera patients over a 10-year period in Dhaka, Bangladesh.</title>
        <authorList>
            <person name="Seed K.D."/>
            <person name="Bodi K.L."/>
            <person name="Kropinski A.M."/>
            <person name="Ackermann H.W."/>
            <person name="Calderwood S.B."/>
            <person name="Qadri F."/>
            <person name="Camilli A."/>
        </authorList>
    </citation>
    <scope>NUCLEOTIDE SEQUENCE [LARGE SCALE GENOMIC DNA]</scope>
</reference>
<dbReference type="EMBL" id="HQ641347">
    <property type="protein sequence ID" value="ADX87919.1"/>
    <property type="molecule type" value="Genomic_DNA"/>
</dbReference>
<feature type="transmembrane region" description="Helical" evidence="1">
    <location>
        <begin position="17"/>
        <end position="36"/>
    </location>
</feature>
<evidence type="ECO:0000256" key="1">
    <source>
        <dbReference type="SAM" id="Phobius"/>
    </source>
</evidence>
<organism evidence="2 3">
    <name type="scientific">Vibrio phage ICP1</name>
    <dbReference type="NCBI Taxonomy" id="979525"/>
    <lineage>
        <taxon>Viruses</taxon>
        <taxon>Duplodnaviria</taxon>
        <taxon>Heunggongvirae</taxon>
        <taxon>Uroviricota</taxon>
        <taxon>Caudoviricetes</taxon>
        <taxon>Mohonavirus</taxon>
        <taxon>Mohonavirus ICP1</taxon>
    </lineage>
</organism>
<dbReference type="GeneID" id="10228582"/>
<sequence>MNNLKQKWNNLAKWQKISAGVIGVVVAIYMASYLYGKTVFNPQQCYALYGNRLFTAASLQALHVNSVGTTLPPIIKHGVVNGAKKRIHECYMEGK</sequence>
<keyword evidence="1" id="KW-1133">Transmembrane helix</keyword>
<dbReference type="KEGG" id="vg:10228582"/>
<dbReference type="Proteomes" id="UP000007502">
    <property type="component" value="Segment"/>
</dbReference>
<keyword evidence="3" id="KW-1185">Reference proteome</keyword>
<keyword evidence="1" id="KW-0472">Membrane</keyword>
<protein>
    <submittedName>
        <fullName evidence="2">Uncharacterized protein ORF103</fullName>
    </submittedName>
</protein>
<accession>F1D1C5</accession>
<evidence type="ECO:0000313" key="2">
    <source>
        <dbReference type="EMBL" id="ADX87919.1"/>
    </source>
</evidence>
<keyword evidence="1" id="KW-0812">Transmembrane</keyword>
<gene>
    <name evidence="2" type="primary">ORF103</name>
</gene>
<dbReference type="RefSeq" id="YP_004251044.1">
    <property type="nucleotide sequence ID" value="NC_015157.1"/>
</dbReference>